<dbReference type="InterPro" id="IPR009875">
    <property type="entry name" value="PilZ_domain"/>
</dbReference>
<dbReference type="RefSeq" id="WP_336545449.1">
    <property type="nucleotide sequence ID" value="NZ_JBBBDM010000005.1"/>
</dbReference>
<evidence type="ECO:0000256" key="1">
    <source>
        <dbReference type="SAM" id="Phobius"/>
    </source>
</evidence>
<keyword evidence="1" id="KW-0812">Transmembrane</keyword>
<reference evidence="3 4" key="1">
    <citation type="journal article" date="2013" name="Int. J. Syst. Evol. Microbiol.">
        <title>Sphingomonas kyungheensis sp. nov., a bacterium with ginsenoside-converting activity isolated from soil of a ginseng field.</title>
        <authorList>
            <person name="Son H.M."/>
            <person name="Yang J.E."/>
            <person name="Park Y."/>
            <person name="Han C.K."/>
            <person name="Kim S.G."/>
            <person name="Kook M."/>
            <person name="Yi T.H."/>
        </authorList>
    </citation>
    <scope>NUCLEOTIDE SEQUENCE [LARGE SCALE GENOMIC DNA]</scope>
    <source>
        <strain evidence="3 4">LMG 26582</strain>
    </source>
</reference>
<accession>A0ABU8H4D6</accession>
<dbReference type="Pfam" id="PF07238">
    <property type="entry name" value="PilZ"/>
    <property type="match status" value="1"/>
</dbReference>
<organism evidence="3 4">
    <name type="scientific">Sphingomonas kyungheensis</name>
    <dbReference type="NCBI Taxonomy" id="1069987"/>
    <lineage>
        <taxon>Bacteria</taxon>
        <taxon>Pseudomonadati</taxon>
        <taxon>Pseudomonadota</taxon>
        <taxon>Alphaproteobacteria</taxon>
        <taxon>Sphingomonadales</taxon>
        <taxon>Sphingomonadaceae</taxon>
        <taxon>Sphingomonas</taxon>
    </lineage>
</organism>
<feature type="domain" description="PilZ" evidence="2">
    <location>
        <begin position="11"/>
        <end position="93"/>
    </location>
</feature>
<proteinExistence type="predicted"/>
<keyword evidence="1" id="KW-1133">Transmembrane helix</keyword>
<dbReference type="EMBL" id="JBBBDM010000005">
    <property type="protein sequence ID" value="MEI5687819.1"/>
    <property type="molecule type" value="Genomic_DNA"/>
</dbReference>
<evidence type="ECO:0000313" key="3">
    <source>
        <dbReference type="EMBL" id="MEI5687819.1"/>
    </source>
</evidence>
<protein>
    <submittedName>
        <fullName evidence="3">PilZ domain-containing protein</fullName>
    </submittedName>
</protein>
<evidence type="ECO:0000313" key="4">
    <source>
        <dbReference type="Proteomes" id="UP001367771"/>
    </source>
</evidence>
<comment type="caution">
    <text evidence="3">The sequence shown here is derived from an EMBL/GenBank/DDBJ whole genome shotgun (WGS) entry which is preliminary data.</text>
</comment>
<gene>
    <name evidence="3" type="ORF">V8201_12085</name>
</gene>
<evidence type="ECO:0000259" key="2">
    <source>
        <dbReference type="Pfam" id="PF07238"/>
    </source>
</evidence>
<keyword evidence="4" id="KW-1185">Reference proteome</keyword>
<name>A0ABU8H4D6_9SPHN</name>
<sequence>MAIPAQIIGDDRGSERFTVGLNATLRDQVTRPHDVMIDDLSLTGFRLSGGPALTVGSEASIGFAGIGIHQARVTRQDGDVYGCEFVTPITPEMLGRALSAEPVAPIAFPTGAGALLDHVPEPFVEPYSGRTKLVIATVAAAAGWAVAAGLYLALS</sequence>
<feature type="transmembrane region" description="Helical" evidence="1">
    <location>
        <begin position="133"/>
        <end position="154"/>
    </location>
</feature>
<dbReference type="SUPFAM" id="SSF141371">
    <property type="entry name" value="PilZ domain-like"/>
    <property type="match status" value="1"/>
</dbReference>
<keyword evidence="1" id="KW-0472">Membrane</keyword>
<dbReference type="Proteomes" id="UP001367771">
    <property type="component" value="Unassembled WGS sequence"/>
</dbReference>